<dbReference type="Proteomes" id="UP001183420">
    <property type="component" value="Unassembled WGS sequence"/>
</dbReference>
<reference evidence="3" key="1">
    <citation type="submission" date="2023-07" db="EMBL/GenBank/DDBJ databases">
        <title>30 novel species of actinomycetes from the DSMZ collection.</title>
        <authorList>
            <person name="Nouioui I."/>
        </authorList>
    </citation>
    <scope>NUCLEOTIDE SEQUENCE [LARGE SCALE GENOMIC DNA]</scope>
    <source>
        <strain evidence="3">DSM 44918</strain>
    </source>
</reference>
<keyword evidence="3" id="KW-1185">Reference proteome</keyword>
<dbReference type="InterPro" id="IPR006059">
    <property type="entry name" value="SBP"/>
</dbReference>
<feature type="region of interest" description="Disordered" evidence="1">
    <location>
        <begin position="1"/>
        <end position="29"/>
    </location>
</feature>
<name>A0ABU2LH99_9ACTN</name>
<dbReference type="SUPFAM" id="SSF53850">
    <property type="entry name" value="Periplasmic binding protein-like II"/>
    <property type="match status" value="1"/>
</dbReference>
<dbReference type="EMBL" id="JAVREM010000001">
    <property type="protein sequence ID" value="MDT0316965.1"/>
    <property type="molecule type" value="Genomic_DNA"/>
</dbReference>
<dbReference type="PANTHER" id="PTHR43649">
    <property type="entry name" value="ARABINOSE-BINDING PROTEIN-RELATED"/>
    <property type="match status" value="1"/>
</dbReference>
<dbReference type="CDD" id="cd13585">
    <property type="entry name" value="PBP2_TMBP_like"/>
    <property type="match status" value="1"/>
</dbReference>
<organism evidence="2 3">
    <name type="scientific">Streptomyces millisiae</name>
    <dbReference type="NCBI Taxonomy" id="3075542"/>
    <lineage>
        <taxon>Bacteria</taxon>
        <taxon>Bacillati</taxon>
        <taxon>Actinomycetota</taxon>
        <taxon>Actinomycetes</taxon>
        <taxon>Kitasatosporales</taxon>
        <taxon>Streptomycetaceae</taxon>
        <taxon>Streptomyces</taxon>
    </lineage>
</organism>
<evidence type="ECO:0000256" key="1">
    <source>
        <dbReference type="SAM" id="MobiDB-lite"/>
    </source>
</evidence>
<dbReference type="InterPro" id="IPR006311">
    <property type="entry name" value="TAT_signal"/>
</dbReference>
<dbReference type="RefSeq" id="WP_311594691.1">
    <property type="nucleotide sequence ID" value="NZ_JAVREM010000001.1"/>
</dbReference>
<dbReference type="PANTHER" id="PTHR43649:SF12">
    <property type="entry name" value="DIACETYLCHITOBIOSE BINDING PROTEIN DASA"/>
    <property type="match status" value="1"/>
</dbReference>
<dbReference type="Gene3D" id="3.40.190.10">
    <property type="entry name" value="Periplasmic binding protein-like II"/>
    <property type="match status" value="1"/>
</dbReference>
<comment type="caution">
    <text evidence="2">The sequence shown here is derived from an EMBL/GenBank/DDBJ whole genome shotgun (WGS) entry which is preliminary data.</text>
</comment>
<dbReference type="PROSITE" id="PS51318">
    <property type="entry name" value="TAT"/>
    <property type="match status" value="1"/>
</dbReference>
<protein>
    <submittedName>
        <fullName evidence="2">Sugar ABC transporter substrate-binding protein</fullName>
    </submittedName>
</protein>
<proteinExistence type="predicted"/>
<dbReference type="InterPro" id="IPR050490">
    <property type="entry name" value="Bact_solute-bd_prot1"/>
</dbReference>
<sequence>MVPVHGSTAPPARATRPPSRTGRPGPTRRGLLRAAAGGATAALLGAGCSAGGGDRDHITWAIGLDPVGGPHFQRIAREFMDRNPGVTIELTPVPNGDLNAWLVTRLAADRAPDIVNMGVSAVGRYTTNGGTVDIGDQLPDGFLDDYQPSLRALVEKDGGVFGIPQETNCAATYYRTDILRRIGVEPRNDLERAWTAEEIREIAVEAKRVTGAYGLSWGYINESSGNRWLPVLYMFGGSLFREDGRTPAIGDPEGIEALEWTRRLYADELIPASNTVKASQEDTAFSLFTTGQVGLMIHESQFRSLKDVIPDEDWSVDHLFRERGAATNLSGSVNVVTRSSRNPELAAEFLAFASTPERILARVRDSGAIAPYTGVTARDVGYAYRPDLVQRFIDQLSTVPPQMAREQAGPDYQAIRQLLGDFLDLMFIGSASARETADAIAEGLRNVRN</sequence>
<accession>A0ABU2LH99</accession>
<evidence type="ECO:0000313" key="2">
    <source>
        <dbReference type="EMBL" id="MDT0316965.1"/>
    </source>
</evidence>
<evidence type="ECO:0000313" key="3">
    <source>
        <dbReference type="Proteomes" id="UP001183420"/>
    </source>
</evidence>
<dbReference type="Pfam" id="PF01547">
    <property type="entry name" value="SBP_bac_1"/>
    <property type="match status" value="1"/>
</dbReference>
<gene>
    <name evidence="2" type="ORF">RNC47_01285</name>
</gene>